<evidence type="ECO:0000256" key="5">
    <source>
        <dbReference type="ARBA" id="ARBA00022505"/>
    </source>
</evidence>
<dbReference type="SUPFAM" id="SSF47741">
    <property type="entry name" value="CO dehydrogenase ISP C-domain like"/>
    <property type="match status" value="1"/>
</dbReference>
<dbReference type="InterPro" id="IPR000674">
    <property type="entry name" value="Ald_Oxase/Xan_DH_a/b"/>
</dbReference>
<feature type="binding site" evidence="18">
    <location>
        <position position="78"/>
    </location>
    <ligand>
        <name>[2Fe-2S] cluster</name>
        <dbReference type="ChEBI" id="CHEBI:190135"/>
        <label>1</label>
    </ligand>
</feature>
<sequence>MNDYGDETTVIFTINGKVYKANSSNAEITMSLNSYIREVANLKGTKYMCREGGCGACIVSMTAKDPHGKKRTFAINSCLVPVLSCHGTAITTVEGIGNRTRGYHPVQSSLAIFNGTQCGYCSPGQVMNMYSLLKSNPNVTKKEVENAFGSNICRCTGYRPILDAFKSLASDAPNFKEEAVGTTDIEDLMVKCTFKGDNCKGRCDKCPKIQRERTDSTEDLEEVDFVEVALAPENVKLSWNGYSHWFRVKTVSEIFQVFDLIGPTSYRLVAGNTAQGVYRDPVPQQMAAHIELVAHIPVRNVGTIAGNLSIKHQHREFPSDIFLILETAGATLIIEDQTGLATTATPMEYLDIDMRGKLITKVILHALSSEHYYFRTYKIMPRSQNVHALVNAGFLFKADLSNNLLVSEKPKIVYGAINPNFVHAAHTESFWLNKSLRSPKALRTALTLLLSELKPDFEPTEASQQYRQLLAVNLFYRFVLNVDMDTVSIRNKSGGLNLKRPLSSGVQVWDTNKKEWPVHKPLMKLEAFIQCSGEAEFVDDMPKQLGELYGALVFTDRASSTLQTVDTSKAMVIKGVVAYISAIDIPGVNTFIGLNEFNREDEELFCSGRVIYAGQPVGMIVATTQTAANMAARLVTIKYGSSSKPVLTVEDAIRSGDKMRVRLQNTWGPVKTGSDVALIAKGTHRMEAQYHYTMELQGSLVVPKDDGGFKIYSSTQWIRHSQSAAARALGLPMSSIEVEVKRCGGAFGSRITKCAIVSTACAVAAYKLQRPVRMVVDMETNFKVMSHRYPNLANYEVAVNKFGKIQYLNVDFYENYGCSINDDLTPLIQDSIRNCYDWSSFRMRFYVVITDLPSTTWMRAPGTLEGISLIEQVMEHIAQVTALSPMDVRTINLSNEDRAAILEITGTVRQTADYDKRIAFVNSVNQNNRWKKRGISLIPMKFSVPYFPNFYAMVSVYADDGTVAVTTGGIEVGQGINTKVAQVCAYALAIDIRFVKVRSTHDITSPNNFPTANSIATDCATYATLRCCQMIQDRLQPLRARMKGAKWVALTQAAAANGINLNASHMYSLSDPIPQRAPIYGATALEVEVDVLTGQYQILRVDILEDCGESLNPLLDVGQVEGAFVMGLGYYHSEELKRDPKTGALLTFRTWTYWPPGAKDIPVDFRVMFRRNSTNPKGVLGSKATGEPPLCMTMSLQHALRQALRSARVESGLPDEWFDYHQPCTFEKTLLTSGTSPKQFNL</sequence>
<dbReference type="Pfam" id="PF01799">
    <property type="entry name" value="Fer2_2"/>
    <property type="match status" value="1"/>
</dbReference>
<keyword evidence="8 18" id="KW-0479">Metal-binding</keyword>
<keyword evidence="22" id="KW-1185">Reference proteome</keyword>
<dbReference type="SUPFAM" id="SSF54292">
    <property type="entry name" value="2Fe-2S ferredoxin-like"/>
    <property type="match status" value="1"/>
</dbReference>
<dbReference type="InterPro" id="IPR037165">
    <property type="entry name" value="AldOxase/xan_DH_Mopterin-bd_sf"/>
</dbReference>
<dbReference type="SMART" id="SM01092">
    <property type="entry name" value="CO_deh_flav_C"/>
    <property type="match status" value="1"/>
</dbReference>
<dbReference type="PROSITE" id="PS51387">
    <property type="entry name" value="FAD_PCMH"/>
    <property type="match status" value="1"/>
</dbReference>
<dbReference type="Pfam" id="PF03450">
    <property type="entry name" value="CO_deh_flav_C"/>
    <property type="match status" value="1"/>
</dbReference>
<dbReference type="Gene3D" id="3.30.365.10">
    <property type="entry name" value="Aldehyde oxidase/xanthine dehydrogenase, molybdopterin binding domain"/>
    <property type="match status" value="4"/>
</dbReference>
<dbReference type="GO" id="GO:0051537">
    <property type="term" value="F:2 iron, 2 sulfur cluster binding"/>
    <property type="evidence" value="ECO:0007669"/>
    <property type="project" value="UniProtKB-KW"/>
</dbReference>
<feature type="domain" description="FAD-binding PCMH-type" evidence="20">
    <location>
        <begin position="168"/>
        <end position="369"/>
    </location>
</feature>
<dbReference type="GO" id="GO:0016491">
    <property type="term" value="F:oxidoreductase activity"/>
    <property type="evidence" value="ECO:0007669"/>
    <property type="project" value="UniProtKB-KW"/>
</dbReference>
<evidence type="ECO:0000259" key="19">
    <source>
        <dbReference type="PROSITE" id="PS51085"/>
    </source>
</evidence>
<comment type="subunit">
    <text evidence="4">Homodimer.</text>
</comment>
<keyword evidence="14" id="KW-0576">Peroxisome</keyword>
<dbReference type="Gene3D" id="3.30.390.50">
    <property type="entry name" value="CO dehydrogenase flavoprotein, C-terminal domain"/>
    <property type="match status" value="1"/>
</dbReference>
<feature type="binding site" evidence="18">
    <location>
        <position position="57"/>
    </location>
    <ligand>
        <name>[2Fe-2S] cluster</name>
        <dbReference type="ChEBI" id="CHEBI:190135"/>
        <label>1</label>
    </ligand>
</feature>
<dbReference type="Pfam" id="PF00111">
    <property type="entry name" value="Fer2"/>
    <property type="match status" value="1"/>
</dbReference>
<evidence type="ECO:0000256" key="13">
    <source>
        <dbReference type="ARBA" id="ARBA00023027"/>
    </source>
</evidence>
<dbReference type="OrthoDB" id="6594808at2759"/>
<comment type="caution">
    <text evidence="21">The sequence shown here is derived from an EMBL/GenBank/DDBJ whole genome shotgun (WGS) entry which is preliminary data.</text>
</comment>
<feature type="binding site" evidence="18">
    <location>
        <position position="153"/>
    </location>
    <ligand>
        <name>[2Fe-2S] cluster</name>
        <dbReference type="ChEBI" id="CHEBI:190135"/>
        <label>2</label>
    </ligand>
</feature>
<dbReference type="InterPro" id="IPR012675">
    <property type="entry name" value="Beta-grasp_dom_sf"/>
</dbReference>
<feature type="active site" description="Proton acceptor" evidence="16">
    <location>
        <position position="1187"/>
    </location>
</feature>
<keyword evidence="10" id="KW-0560">Oxidoreductase</keyword>
<dbReference type="InterPro" id="IPR016208">
    <property type="entry name" value="Ald_Oxase/xanthine_DH-like"/>
</dbReference>
<evidence type="ECO:0000256" key="18">
    <source>
        <dbReference type="PIRSR" id="PIRSR000127-3"/>
    </source>
</evidence>
<accession>A0A8S9XCT3</accession>
<evidence type="ECO:0000256" key="14">
    <source>
        <dbReference type="ARBA" id="ARBA00023140"/>
    </source>
</evidence>
<reference evidence="21" key="1">
    <citation type="journal article" date="2021" name="Mol. Ecol. Resour.">
        <title>Apolygus lucorum genome provides insights into omnivorousness and mesophyll feeding.</title>
        <authorList>
            <person name="Liu Y."/>
            <person name="Liu H."/>
            <person name="Wang H."/>
            <person name="Huang T."/>
            <person name="Liu B."/>
            <person name="Yang B."/>
            <person name="Yin L."/>
            <person name="Li B."/>
            <person name="Zhang Y."/>
            <person name="Zhang S."/>
            <person name="Jiang F."/>
            <person name="Zhang X."/>
            <person name="Ren Y."/>
            <person name="Wang B."/>
            <person name="Wang S."/>
            <person name="Lu Y."/>
            <person name="Wu K."/>
            <person name="Fan W."/>
            <person name="Wang G."/>
        </authorList>
    </citation>
    <scope>NUCLEOTIDE SEQUENCE</scope>
    <source>
        <strain evidence="21">12Hb</strain>
    </source>
</reference>
<protein>
    <recommendedName>
        <fullName evidence="23">FAD-binding PCMH-type domain-containing protein</fullName>
    </recommendedName>
</protein>
<dbReference type="PROSITE" id="PS51085">
    <property type="entry name" value="2FE2S_FER_2"/>
    <property type="match status" value="1"/>
</dbReference>
<dbReference type="FunFam" id="3.30.365.10:FF:000001">
    <property type="entry name" value="Xanthine dehydrogenase oxidase"/>
    <property type="match status" value="1"/>
</dbReference>
<keyword evidence="6" id="KW-0285">Flavoprotein</keyword>
<evidence type="ECO:0000256" key="15">
    <source>
        <dbReference type="ARBA" id="ARBA00034078"/>
    </source>
</evidence>
<dbReference type="InterPro" id="IPR016166">
    <property type="entry name" value="FAD-bd_PCMH"/>
</dbReference>
<dbReference type="EMBL" id="WIXP02000009">
    <property type="protein sequence ID" value="KAF6205375.1"/>
    <property type="molecule type" value="Genomic_DNA"/>
</dbReference>
<evidence type="ECO:0000256" key="12">
    <source>
        <dbReference type="ARBA" id="ARBA00023014"/>
    </source>
</evidence>
<keyword evidence="5 18" id="KW-0500">Molybdenum</keyword>
<comment type="cofactor">
    <cofactor evidence="1 17">
        <name>FAD</name>
        <dbReference type="ChEBI" id="CHEBI:57692"/>
    </cofactor>
</comment>
<feature type="binding site" evidence="18">
    <location>
        <position position="54"/>
    </location>
    <ligand>
        <name>[2Fe-2S] cluster</name>
        <dbReference type="ChEBI" id="CHEBI:190135"/>
        <label>1</label>
    </ligand>
</feature>
<dbReference type="InterPro" id="IPR036856">
    <property type="entry name" value="Ald_Oxase/Xan_DH_a/b_sf"/>
</dbReference>
<dbReference type="GO" id="GO:0005506">
    <property type="term" value="F:iron ion binding"/>
    <property type="evidence" value="ECO:0007669"/>
    <property type="project" value="InterPro"/>
</dbReference>
<dbReference type="SUPFAM" id="SSF56176">
    <property type="entry name" value="FAD-binding/transporter-associated domain-like"/>
    <property type="match status" value="1"/>
</dbReference>
<feature type="binding site" evidence="18">
    <location>
        <position position="121"/>
    </location>
    <ligand>
        <name>[2Fe-2S] cluster</name>
        <dbReference type="ChEBI" id="CHEBI:190135"/>
        <label>2</label>
    </ligand>
</feature>
<dbReference type="AlphaFoldDB" id="A0A8S9XCT3"/>
<dbReference type="InterPro" id="IPR036683">
    <property type="entry name" value="CO_DH_flav_C_dom_sf"/>
</dbReference>
<evidence type="ECO:0000256" key="7">
    <source>
        <dbReference type="ARBA" id="ARBA00022714"/>
    </source>
</evidence>
<comment type="similarity">
    <text evidence="3">Belongs to the xanthine dehydrogenase family.</text>
</comment>
<dbReference type="SMART" id="SM01008">
    <property type="entry name" value="Ald_Xan_dh_C"/>
    <property type="match status" value="1"/>
</dbReference>
<feature type="binding site" evidence="18">
    <location>
        <position position="747"/>
    </location>
    <ligand>
        <name>Mo-molybdopterin</name>
        <dbReference type="ChEBI" id="CHEBI:71302"/>
    </ligand>
    <ligandPart>
        <name>Mo</name>
        <dbReference type="ChEBI" id="CHEBI:28685"/>
    </ligandPart>
</feature>
<dbReference type="SUPFAM" id="SSF55447">
    <property type="entry name" value="CO dehydrogenase flavoprotein C-terminal domain-like"/>
    <property type="match status" value="1"/>
</dbReference>
<name>A0A8S9XCT3_APOLU</name>
<comment type="cofactor">
    <cofactor evidence="18">
        <name>[2Fe-2S] cluster</name>
        <dbReference type="ChEBI" id="CHEBI:190135"/>
    </cofactor>
    <text evidence="18">Binds 2 [2Fe-2S] clusters.</text>
</comment>
<dbReference type="InterPro" id="IPR006058">
    <property type="entry name" value="2Fe2S_fd_BS"/>
</dbReference>
<keyword evidence="13" id="KW-0520">NAD</keyword>
<dbReference type="GO" id="GO:0005777">
    <property type="term" value="C:peroxisome"/>
    <property type="evidence" value="ECO:0007669"/>
    <property type="project" value="UniProtKB-SubCell"/>
</dbReference>
<evidence type="ECO:0000259" key="20">
    <source>
        <dbReference type="PROSITE" id="PS51387"/>
    </source>
</evidence>
<dbReference type="FunFam" id="3.90.1170.50:FF:000003">
    <property type="entry name" value="Aldehyde oxidase"/>
    <property type="match status" value="1"/>
</dbReference>
<feature type="binding site" evidence="18">
    <location>
        <position position="716"/>
    </location>
    <ligand>
        <name>Mo-molybdopterin</name>
        <dbReference type="ChEBI" id="CHEBI:71302"/>
    </ligand>
    <ligandPart>
        <name>Mo</name>
        <dbReference type="ChEBI" id="CHEBI:28685"/>
    </ligandPart>
</feature>
<dbReference type="InterPro" id="IPR005107">
    <property type="entry name" value="CO_DH_flav_C"/>
</dbReference>
<dbReference type="InterPro" id="IPR046867">
    <property type="entry name" value="AldOxase/xan_DH_MoCoBD2"/>
</dbReference>
<feature type="binding site" evidence="18">
    <location>
        <position position="859"/>
    </location>
    <ligand>
        <name>Mo-molybdopterin</name>
        <dbReference type="ChEBI" id="CHEBI:71302"/>
    </ligand>
    <ligandPart>
        <name>Mo</name>
        <dbReference type="ChEBI" id="CHEBI:28685"/>
    </ligandPart>
</feature>
<dbReference type="InterPro" id="IPR002888">
    <property type="entry name" value="2Fe-2S-bd"/>
</dbReference>
<evidence type="ECO:0000313" key="21">
    <source>
        <dbReference type="EMBL" id="KAF6205375.1"/>
    </source>
</evidence>
<comment type="subcellular location">
    <subcellularLocation>
        <location evidence="2">Peroxisome</location>
    </subcellularLocation>
</comment>
<evidence type="ECO:0000256" key="11">
    <source>
        <dbReference type="ARBA" id="ARBA00023004"/>
    </source>
</evidence>
<dbReference type="InterPro" id="IPR008274">
    <property type="entry name" value="AldOxase/xan_DH_MoCoBD1"/>
</dbReference>
<feature type="binding site" evidence="17">
    <location>
        <position position="378"/>
    </location>
    <ligand>
        <name>FAD</name>
        <dbReference type="ChEBI" id="CHEBI:57692"/>
    </ligand>
</feature>
<dbReference type="Gene3D" id="3.90.1170.50">
    <property type="entry name" value="Aldehyde oxidase/xanthine dehydrogenase, a/b hammerhead"/>
    <property type="match status" value="1"/>
</dbReference>
<gene>
    <name evidence="21" type="ORF">GE061_019546</name>
</gene>
<evidence type="ECO:0000256" key="4">
    <source>
        <dbReference type="ARBA" id="ARBA00011738"/>
    </source>
</evidence>
<dbReference type="PANTHER" id="PTHR11908:SF132">
    <property type="entry name" value="ALDEHYDE OXIDASE 1-RELATED"/>
    <property type="match status" value="1"/>
</dbReference>
<dbReference type="Pfam" id="PF02738">
    <property type="entry name" value="MoCoBD_1"/>
    <property type="match status" value="1"/>
</dbReference>
<evidence type="ECO:0000256" key="6">
    <source>
        <dbReference type="ARBA" id="ARBA00022630"/>
    </source>
</evidence>
<dbReference type="Gene3D" id="1.10.150.120">
    <property type="entry name" value="[2Fe-2S]-binding domain"/>
    <property type="match status" value="1"/>
</dbReference>
<dbReference type="InterPro" id="IPR002346">
    <property type="entry name" value="Mopterin_DH_FAD-bd"/>
</dbReference>
<dbReference type="InterPro" id="IPR036318">
    <property type="entry name" value="FAD-bd_PCMH-like_sf"/>
</dbReference>
<dbReference type="Gene3D" id="3.10.20.30">
    <property type="match status" value="1"/>
</dbReference>
<dbReference type="Pfam" id="PF20256">
    <property type="entry name" value="MoCoBD_2"/>
    <property type="match status" value="1"/>
</dbReference>
<evidence type="ECO:0000256" key="8">
    <source>
        <dbReference type="ARBA" id="ARBA00022723"/>
    </source>
</evidence>
<dbReference type="FunFam" id="3.10.20.30:FF:000012">
    <property type="entry name" value="Xanthine dehydrogenase/oxidase"/>
    <property type="match status" value="1"/>
</dbReference>
<feature type="domain" description="2Fe-2S ferredoxin-type" evidence="19">
    <location>
        <begin position="8"/>
        <end position="96"/>
    </location>
</feature>
<dbReference type="InterPro" id="IPR036884">
    <property type="entry name" value="2Fe-2S-bd_dom_sf"/>
</dbReference>
<comment type="cofactor">
    <cofactor evidence="18">
        <name>Mo-molybdopterin</name>
        <dbReference type="ChEBI" id="CHEBI:71302"/>
    </cofactor>
    <text evidence="18">Binds 1 Mo-molybdopterin (Mo-MPT) cofactor per subunit.</text>
</comment>
<organism evidence="21 22">
    <name type="scientific">Apolygus lucorum</name>
    <name type="common">Small green plant bug</name>
    <name type="synonym">Lygocoris lucorum</name>
    <dbReference type="NCBI Taxonomy" id="248454"/>
    <lineage>
        <taxon>Eukaryota</taxon>
        <taxon>Metazoa</taxon>
        <taxon>Ecdysozoa</taxon>
        <taxon>Arthropoda</taxon>
        <taxon>Hexapoda</taxon>
        <taxon>Insecta</taxon>
        <taxon>Pterygota</taxon>
        <taxon>Neoptera</taxon>
        <taxon>Paraneoptera</taxon>
        <taxon>Hemiptera</taxon>
        <taxon>Heteroptera</taxon>
        <taxon>Panheteroptera</taxon>
        <taxon>Cimicomorpha</taxon>
        <taxon>Miridae</taxon>
        <taxon>Mirini</taxon>
        <taxon>Apolygus</taxon>
    </lineage>
</organism>
<dbReference type="Pfam" id="PF01315">
    <property type="entry name" value="Ald_Xan_dh_C"/>
    <property type="match status" value="1"/>
</dbReference>
<dbReference type="PROSITE" id="PS00197">
    <property type="entry name" value="2FE2S_FER_1"/>
    <property type="match status" value="1"/>
</dbReference>
<dbReference type="InterPro" id="IPR016169">
    <property type="entry name" value="FAD-bd_PCMH_sub2"/>
</dbReference>
<dbReference type="InterPro" id="IPR001041">
    <property type="entry name" value="2Fe-2S_ferredoxin-type"/>
</dbReference>
<feature type="binding site" evidence="18">
    <location>
        <position position="118"/>
    </location>
    <ligand>
        <name>[2Fe-2S] cluster</name>
        <dbReference type="ChEBI" id="CHEBI:190135"/>
        <label>2</label>
    </ligand>
</feature>
<feature type="binding site" evidence="18">
    <location>
        <position position="49"/>
    </location>
    <ligand>
        <name>[2Fe-2S] cluster</name>
        <dbReference type="ChEBI" id="CHEBI:190135"/>
        <label>1</label>
    </ligand>
</feature>
<dbReference type="PANTHER" id="PTHR11908">
    <property type="entry name" value="XANTHINE DEHYDROGENASE"/>
    <property type="match status" value="1"/>
</dbReference>
<keyword evidence="7 18" id="KW-0001">2Fe-2S</keyword>
<evidence type="ECO:0000256" key="16">
    <source>
        <dbReference type="PIRSR" id="PIRSR000127-1"/>
    </source>
</evidence>
<evidence type="ECO:0000256" key="2">
    <source>
        <dbReference type="ARBA" id="ARBA00004275"/>
    </source>
</evidence>
<keyword evidence="12 18" id="KW-0411">Iron-sulfur</keyword>
<evidence type="ECO:0000313" key="22">
    <source>
        <dbReference type="Proteomes" id="UP000466442"/>
    </source>
</evidence>
<dbReference type="PIRSF" id="PIRSF000127">
    <property type="entry name" value="Xanthine_DH"/>
    <property type="match status" value="1"/>
</dbReference>
<dbReference type="SUPFAM" id="SSF56003">
    <property type="entry name" value="Molybdenum cofactor-binding domain"/>
    <property type="match status" value="1"/>
</dbReference>
<comment type="cofactor">
    <cofactor evidence="15">
        <name>[2Fe-2S] cluster</name>
        <dbReference type="ChEBI" id="CHEBI:190135"/>
    </cofactor>
</comment>
<keyword evidence="11 18" id="KW-0408">Iron</keyword>
<evidence type="ECO:0008006" key="23">
    <source>
        <dbReference type="Google" id="ProtNLM"/>
    </source>
</evidence>
<evidence type="ECO:0000256" key="1">
    <source>
        <dbReference type="ARBA" id="ARBA00001974"/>
    </source>
</evidence>
<dbReference type="Gene3D" id="3.30.465.10">
    <property type="match status" value="1"/>
</dbReference>
<dbReference type="SUPFAM" id="SSF54665">
    <property type="entry name" value="CO dehydrogenase molybdoprotein N-domain-like"/>
    <property type="match status" value="1"/>
</dbReference>
<proteinExistence type="inferred from homology"/>
<keyword evidence="9 17" id="KW-0274">FAD</keyword>
<dbReference type="Proteomes" id="UP000466442">
    <property type="component" value="Linkage Group LG9"/>
</dbReference>
<evidence type="ECO:0000256" key="10">
    <source>
        <dbReference type="ARBA" id="ARBA00023002"/>
    </source>
</evidence>
<dbReference type="Pfam" id="PF00941">
    <property type="entry name" value="FAD_binding_5"/>
    <property type="match status" value="1"/>
</dbReference>
<evidence type="ECO:0000256" key="17">
    <source>
        <dbReference type="PIRSR" id="PIRSR000127-2"/>
    </source>
</evidence>
<evidence type="ECO:0000256" key="9">
    <source>
        <dbReference type="ARBA" id="ARBA00022827"/>
    </source>
</evidence>
<evidence type="ECO:0000256" key="3">
    <source>
        <dbReference type="ARBA" id="ARBA00006849"/>
    </source>
</evidence>
<dbReference type="CDD" id="cd00207">
    <property type="entry name" value="fer2"/>
    <property type="match status" value="1"/>
</dbReference>
<dbReference type="GO" id="GO:0071949">
    <property type="term" value="F:FAD binding"/>
    <property type="evidence" value="ECO:0007669"/>
    <property type="project" value="InterPro"/>
</dbReference>
<dbReference type="InterPro" id="IPR036010">
    <property type="entry name" value="2Fe-2S_ferredoxin-like_sf"/>
</dbReference>
<feature type="binding site" evidence="18">
    <location>
        <position position="155"/>
    </location>
    <ligand>
        <name>[2Fe-2S] cluster</name>
        <dbReference type="ChEBI" id="CHEBI:190135"/>
        <label>2</label>
    </ligand>
</feature>